<dbReference type="Proteomes" id="UP000606274">
    <property type="component" value="Unassembled WGS sequence"/>
</dbReference>
<evidence type="ECO:0000256" key="6">
    <source>
        <dbReference type="ARBA" id="ARBA00022816"/>
    </source>
</evidence>
<keyword evidence="12" id="KW-1185">Reference proteome</keyword>
<evidence type="ECO:0000256" key="2">
    <source>
        <dbReference type="ARBA" id="ARBA00004642"/>
    </source>
</evidence>
<protein>
    <recommendedName>
        <fullName evidence="4">UAP56-interacting factor</fullName>
    </recommendedName>
    <alternativeName>
        <fullName evidence="9">Forty-two-three domain-containing protein 1</fullName>
    </alternativeName>
</protein>
<feature type="compositionally biased region" description="Polar residues" evidence="10">
    <location>
        <begin position="242"/>
        <end position="253"/>
    </location>
</feature>
<feature type="compositionally biased region" description="Polar residues" evidence="10">
    <location>
        <begin position="221"/>
        <end position="233"/>
    </location>
</feature>
<evidence type="ECO:0000256" key="5">
    <source>
        <dbReference type="ARBA" id="ARBA00022448"/>
    </source>
</evidence>
<keyword evidence="8" id="KW-0539">Nucleus</keyword>
<evidence type="ECO:0000256" key="7">
    <source>
        <dbReference type="ARBA" id="ARBA00022884"/>
    </source>
</evidence>
<evidence type="ECO:0000256" key="3">
    <source>
        <dbReference type="ARBA" id="ARBA00010722"/>
    </source>
</evidence>
<dbReference type="Pfam" id="PF07078">
    <property type="entry name" value="FYTT"/>
    <property type="match status" value="2"/>
</dbReference>
<feature type="compositionally biased region" description="Polar residues" evidence="10">
    <location>
        <begin position="274"/>
        <end position="283"/>
    </location>
</feature>
<feature type="compositionally biased region" description="Low complexity" evidence="10">
    <location>
        <begin position="31"/>
        <end position="40"/>
    </location>
</feature>
<evidence type="ECO:0000256" key="1">
    <source>
        <dbReference type="ARBA" id="ARBA00004324"/>
    </source>
</evidence>
<evidence type="ECO:0000256" key="4">
    <source>
        <dbReference type="ARBA" id="ARBA00020622"/>
    </source>
</evidence>
<dbReference type="GO" id="GO:0016607">
    <property type="term" value="C:nuclear speck"/>
    <property type="evidence" value="ECO:0007669"/>
    <property type="project" value="UniProtKB-SubCell"/>
</dbReference>
<reference evidence="11" key="1">
    <citation type="submission" date="2020-08" db="EMBL/GenBank/DDBJ databases">
        <title>Chromosome-level assembly of Southern catfish (Silurus meridionalis) provides insights into visual adaptation to the nocturnal and benthic lifestyles.</title>
        <authorList>
            <person name="Zhang Y."/>
            <person name="Wang D."/>
            <person name="Peng Z."/>
        </authorList>
    </citation>
    <scope>NUCLEOTIDE SEQUENCE</scope>
    <source>
        <strain evidence="11">SWU-2019-XX</strain>
        <tissue evidence="11">Muscle</tissue>
    </source>
</reference>
<comment type="similarity">
    <text evidence="3">Belongs to the UIF family.</text>
</comment>
<evidence type="ECO:0000313" key="11">
    <source>
        <dbReference type="EMBL" id="KAF7705966.1"/>
    </source>
</evidence>
<sequence>MNKSGFKPGVSAEGPDKVDMSLDDIIRLNKKQNQVQGQKVAPRKQRPGVTGRLAAGRRAGAPPHWGAGVNKPFRRRAQGVITGLAARRAALLKGVSPLNRPALNRANLNKHAASRAPTKRPVLSQRTRPFVSQRRHPLAQTQRRPYADVHRTPGHVFTNRPFRLHRKWNGPPVNEPQREARQATFLSRRGLKVVMCVSVAFGPRPRFHQGSRNYSKVRAQVQKTSPVQTAPRTQRSRPWRTPLNNSGILTVSIDNPGARTQPEPAHSWSLHPPTVTSPTQDTQAPEPERKTPKGVALQFDINSVGKQQTVMTLNERFHILKMKRMAAAQQNARGGRFVTVG</sequence>
<feature type="compositionally biased region" description="Low complexity" evidence="10">
    <location>
        <begin position="51"/>
        <end position="68"/>
    </location>
</feature>
<dbReference type="AlphaFoldDB" id="A0A8T0BKF1"/>
<evidence type="ECO:0000256" key="8">
    <source>
        <dbReference type="ARBA" id="ARBA00023242"/>
    </source>
</evidence>
<comment type="subcellular location">
    <subcellularLocation>
        <location evidence="1">Nucleus speckle</location>
    </subcellularLocation>
    <subcellularLocation>
        <location evidence="2">Nucleus</location>
        <location evidence="2">Nucleoplasm</location>
    </subcellularLocation>
</comment>
<proteinExistence type="inferred from homology"/>
<dbReference type="GO" id="GO:0006406">
    <property type="term" value="P:mRNA export from nucleus"/>
    <property type="evidence" value="ECO:0007669"/>
    <property type="project" value="InterPro"/>
</dbReference>
<evidence type="ECO:0000313" key="12">
    <source>
        <dbReference type="Proteomes" id="UP000606274"/>
    </source>
</evidence>
<feature type="region of interest" description="Disordered" evidence="10">
    <location>
        <begin position="31"/>
        <end position="70"/>
    </location>
</feature>
<feature type="region of interest" description="Disordered" evidence="10">
    <location>
        <begin position="111"/>
        <end position="145"/>
    </location>
</feature>
<feature type="region of interest" description="Disordered" evidence="10">
    <location>
        <begin position="208"/>
        <end position="291"/>
    </location>
</feature>
<dbReference type="InterPro" id="IPR009782">
    <property type="entry name" value="FYTTD1"/>
</dbReference>
<evidence type="ECO:0000256" key="9">
    <source>
        <dbReference type="ARBA" id="ARBA00030067"/>
    </source>
</evidence>
<keyword evidence="5" id="KW-0813">Transport</keyword>
<dbReference type="OrthoDB" id="9938627at2759"/>
<dbReference type="PANTHER" id="PTHR21038">
    <property type="entry name" value="40-2-3 PROTEIN-RELATED"/>
    <property type="match status" value="1"/>
</dbReference>
<evidence type="ECO:0000256" key="10">
    <source>
        <dbReference type="SAM" id="MobiDB-lite"/>
    </source>
</evidence>
<gene>
    <name evidence="11" type="ORF">HF521_019220</name>
</gene>
<accession>A0A8T0BKF1</accession>
<name>A0A8T0BKF1_SILME</name>
<dbReference type="EMBL" id="JABFDY010000006">
    <property type="protein sequence ID" value="KAF7705966.1"/>
    <property type="molecule type" value="Genomic_DNA"/>
</dbReference>
<keyword evidence="6" id="KW-0509">mRNA transport</keyword>
<dbReference type="GO" id="GO:0003729">
    <property type="term" value="F:mRNA binding"/>
    <property type="evidence" value="ECO:0007669"/>
    <property type="project" value="InterPro"/>
</dbReference>
<organism evidence="11 12">
    <name type="scientific">Silurus meridionalis</name>
    <name type="common">Southern catfish</name>
    <name type="synonym">Silurus soldatovi meridionalis</name>
    <dbReference type="NCBI Taxonomy" id="175797"/>
    <lineage>
        <taxon>Eukaryota</taxon>
        <taxon>Metazoa</taxon>
        <taxon>Chordata</taxon>
        <taxon>Craniata</taxon>
        <taxon>Vertebrata</taxon>
        <taxon>Euteleostomi</taxon>
        <taxon>Actinopterygii</taxon>
        <taxon>Neopterygii</taxon>
        <taxon>Teleostei</taxon>
        <taxon>Ostariophysi</taxon>
        <taxon>Siluriformes</taxon>
        <taxon>Siluridae</taxon>
        <taxon>Silurus</taxon>
    </lineage>
</organism>
<keyword evidence="7" id="KW-0694">RNA-binding</keyword>
<dbReference type="PANTHER" id="PTHR21038:SF2">
    <property type="entry name" value="UAP56-INTERACTING FACTOR"/>
    <property type="match status" value="1"/>
</dbReference>
<comment type="caution">
    <text evidence="11">The sequence shown here is derived from an EMBL/GenBank/DDBJ whole genome shotgun (WGS) entry which is preliminary data.</text>
</comment>